<reference evidence="2 3" key="1">
    <citation type="journal article" date="2019" name="Commun. Biol.">
        <title>The bagworm genome reveals a unique fibroin gene that provides high tensile strength.</title>
        <authorList>
            <person name="Kono N."/>
            <person name="Nakamura H."/>
            <person name="Ohtoshi R."/>
            <person name="Tomita M."/>
            <person name="Numata K."/>
            <person name="Arakawa K."/>
        </authorList>
    </citation>
    <scope>NUCLEOTIDE SEQUENCE [LARGE SCALE GENOMIC DNA]</scope>
</reference>
<gene>
    <name evidence="2" type="ORF">EVAR_95074_1</name>
</gene>
<evidence type="ECO:0000313" key="2">
    <source>
        <dbReference type="EMBL" id="GBP46612.1"/>
    </source>
</evidence>
<name>A0A4C1W7V3_EUMVA</name>
<evidence type="ECO:0000256" key="1">
    <source>
        <dbReference type="SAM" id="MobiDB-lite"/>
    </source>
</evidence>
<dbReference type="EMBL" id="BGZK01000487">
    <property type="protein sequence ID" value="GBP46612.1"/>
    <property type="molecule type" value="Genomic_DNA"/>
</dbReference>
<organism evidence="2 3">
    <name type="scientific">Eumeta variegata</name>
    <name type="common">Bagworm moth</name>
    <name type="synonym">Eumeta japonica</name>
    <dbReference type="NCBI Taxonomy" id="151549"/>
    <lineage>
        <taxon>Eukaryota</taxon>
        <taxon>Metazoa</taxon>
        <taxon>Ecdysozoa</taxon>
        <taxon>Arthropoda</taxon>
        <taxon>Hexapoda</taxon>
        <taxon>Insecta</taxon>
        <taxon>Pterygota</taxon>
        <taxon>Neoptera</taxon>
        <taxon>Endopterygota</taxon>
        <taxon>Lepidoptera</taxon>
        <taxon>Glossata</taxon>
        <taxon>Ditrysia</taxon>
        <taxon>Tineoidea</taxon>
        <taxon>Psychidae</taxon>
        <taxon>Oiketicinae</taxon>
        <taxon>Eumeta</taxon>
    </lineage>
</organism>
<comment type="caution">
    <text evidence="2">The sequence shown here is derived from an EMBL/GenBank/DDBJ whole genome shotgun (WGS) entry which is preliminary data.</text>
</comment>
<dbReference type="Proteomes" id="UP000299102">
    <property type="component" value="Unassembled WGS sequence"/>
</dbReference>
<proteinExistence type="predicted"/>
<evidence type="ECO:0000313" key="3">
    <source>
        <dbReference type="Proteomes" id="UP000299102"/>
    </source>
</evidence>
<feature type="compositionally biased region" description="Pro residues" evidence="1">
    <location>
        <begin position="128"/>
        <end position="142"/>
    </location>
</feature>
<accession>A0A4C1W7V3</accession>
<feature type="region of interest" description="Disordered" evidence="1">
    <location>
        <begin position="115"/>
        <end position="142"/>
    </location>
</feature>
<keyword evidence="3" id="KW-1185">Reference proteome</keyword>
<feature type="region of interest" description="Disordered" evidence="1">
    <location>
        <begin position="1"/>
        <end position="25"/>
    </location>
</feature>
<protein>
    <submittedName>
        <fullName evidence="2">Uncharacterized protein</fullName>
    </submittedName>
</protein>
<feature type="compositionally biased region" description="Basic residues" evidence="1">
    <location>
        <begin position="1"/>
        <end position="11"/>
    </location>
</feature>
<sequence>MGRSPRIRRRKWDGLSLGTSGDADGPPSVKVVLRRRDVELIRATCTAITREKAAVGQAHRIRTGWCSLPRRTREVVRRGCCRRVDDDACQRPPDSRWAGRGLKVSRSEVKRLWEGGVPRAGGCGPRPARAPPAPRHPPQWIP</sequence>
<dbReference type="AlphaFoldDB" id="A0A4C1W7V3"/>